<dbReference type="EMBL" id="JADKPN010000001">
    <property type="protein sequence ID" value="MBF4762163.1"/>
    <property type="molecule type" value="Genomic_DNA"/>
</dbReference>
<accession>A0A930YCX4</accession>
<comment type="caution">
    <text evidence="3">The sequence shown here is derived from an EMBL/GenBank/DDBJ whole genome shotgun (WGS) entry which is preliminary data.</text>
</comment>
<feature type="transmembrane region" description="Helical" evidence="2">
    <location>
        <begin position="132"/>
        <end position="152"/>
    </location>
</feature>
<keyword evidence="2" id="KW-0812">Transmembrane</keyword>
<feature type="transmembrane region" description="Helical" evidence="2">
    <location>
        <begin position="25"/>
        <end position="46"/>
    </location>
</feature>
<sequence>MSTTAPRRRAERPSRRSRLRPGRRAGLTLWLLILLGGLVALGVAAAPDPPPYVGEAGGVAIAVAFTAGLVSRTGGRTFVYGGLALGLGVAAVVADEPMLRTGAALMTCVVTAVFAVMVTVPAVTVLQAVREAVVAMLVGLVGAAGVVGLEPTLSLSRFAYTTLAASLVLCLLVVFRLGAGLHGLGRRGLLVVVTGSVLLAVTLAYAEVLRRYGAPDLVDALLDGRRWALDNLEGAPRPVQALLGVPAIVWGTHMRARRRQGWWVCAFGVTAAAQVTHTFLDPSLTLLNAGLTTAYSLVVGVLLGIVIIRLDLLVTGDGRRRAHGRRARTEDSGSSLRPEPGRTQPLL</sequence>
<keyword evidence="2" id="KW-1133">Transmembrane helix</keyword>
<dbReference type="Proteomes" id="UP000640489">
    <property type="component" value="Unassembled WGS sequence"/>
</dbReference>
<reference evidence="3" key="1">
    <citation type="submission" date="2020-11" db="EMBL/GenBank/DDBJ databases">
        <title>Nocardioides sp. nov., isolated from Soil of Cynanchum wilfordii Hemsley rhizosphere.</title>
        <authorList>
            <person name="Lee J.-S."/>
            <person name="Suh M.K."/>
            <person name="Kim J.-S."/>
        </authorList>
    </citation>
    <scope>NUCLEOTIDE SEQUENCE</scope>
    <source>
        <strain evidence="3">KCTC 19275</strain>
    </source>
</reference>
<evidence type="ECO:0000313" key="4">
    <source>
        <dbReference type="Proteomes" id="UP000640489"/>
    </source>
</evidence>
<feature type="transmembrane region" description="Helical" evidence="2">
    <location>
        <begin position="189"/>
        <end position="206"/>
    </location>
</feature>
<gene>
    <name evidence="3" type="ORF">ISU07_03405</name>
</gene>
<organism evidence="3 4">
    <name type="scientific">Nocardioides islandensis</name>
    <dbReference type="NCBI Taxonomy" id="433663"/>
    <lineage>
        <taxon>Bacteria</taxon>
        <taxon>Bacillati</taxon>
        <taxon>Actinomycetota</taxon>
        <taxon>Actinomycetes</taxon>
        <taxon>Propionibacteriales</taxon>
        <taxon>Nocardioidaceae</taxon>
        <taxon>Nocardioides</taxon>
    </lineage>
</organism>
<name>A0A930YCX4_9ACTN</name>
<keyword evidence="2" id="KW-0472">Membrane</keyword>
<dbReference type="RefSeq" id="WP_194705307.1">
    <property type="nucleotide sequence ID" value="NZ_JADKPN010000001.1"/>
</dbReference>
<evidence type="ECO:0000256" key="2">
    <source>
        <dbReference type="SAM" id="Phobius"/>
    </source>
</evidence>
<protein>
    <submittedName>
        <fullName evidence="3">Uncharacterized protein</fullName>
    </submittedName>
</protein>
<feature type="region of interest" description="Disordered" evidence="1">
    <location>
        <begin position="321"/>
        <end position="347"/>
    </location>
</feature>
<keyword evidence="4" id="KW-1185">Reference proteome</keyword>
<feature type="transmembrane region" description="Helical" evidence="2">
    <location>
        <begin position="77"/>
        <end position="94"/>
    </location>
</feature>
<proteinExistence type="predicted"/>
<feature type="transmembrane region" description="Helical" evidence="2">
    <location>
        <begin position="158"/>
        <end position="177"/>
    </location>
</feature>
<evidence type="ECO:0000256" key="1">
    <source>
        <dbReference type="SAM" id="MobiDB-lite"/>
    </source>
</evidence>
<dbReference type="AlphaFoldDB" id="A0A930YCX4"/>
<feature type="transmembrane region" description="Helical" evidence="2">
    <location>
        <begin position="100"/>
        <end position="120"/>
    </location>
</feature>
<feature type="transmembrane region" description="Helical" evidence="2">
    <location>
        <begin position="52"/>
        <end position="70"/>
    </location>
</feature>
<feature type="transmembrane region" description="Helical" evidence="2">
    <location>
        <begin position="292"/>
        <end position="312"/>
    </location>
</feature>
<evidence type="ECO:0000313" key="3">
    <source>
        <dbReference type="EMBL" id="MBF4762163.1"/>
    </source>
</evidence>